<sequence length="367" mass="40525">MKPTHKNLPRKNLWLAISAVATLSLTACGGGGNDNKNHSSHNHAHPPRHSQPTHPTVPNKPTTPTKPIVPQTKTGVFLDSAVEGLEVLQNNKPLGKTNAKGEFSYNTAGGALTFKLGELTLGLTTPKSVVTPDDLNAQRLEIIRTLQILQSADGDNNLDNGIQIKKEVADRFKPSDFQDLIQQQNDDTFNNKLKAKLDTNRQVQDKQKAIEHLIKTLQTKQITHAPENAKLAEQFVGYWEQSCDHLRDQNGDDVFVKQVFQLVKSKDTPNTLVATGKVLTREYKGHDCTGSYEEENNDSAEDLFSISVITDGYNSYGQQEIKVLFTEKDANAALGKTVWLNNNTYTNSGSSVSYTRASKLAFDSKVQ</sequence>
<gene>
    <name evidence="3" type="ORF">MOMA_04145</name>
</gene>
<keyword evidence="2" id="KW-0732">Signal</keyword>
<dbReference type="AlphaFoldDB" id="L2F9L0"/>
<feature type="chain" id="PRO_5003958057" evidence="2">
    <location>
        <begin position="30"/>
        <end position="367"/>
    </location>
</feature>
<feature type="signal peptide" evidence="2">
    <location>
        <begin position="1"/>
        <end position="29"/>
    </location>
</feature>
<feature type="compositionally biased region" description="Low complexity" evidence="1">
    <location>
        <begin position="52"/>
        <end position="71"/>
    </location>
</feature>
<dbReference type="RefSeq" id="WP_009767384.1">
    <property type="nucleotide sequence ID" value="NZ_ANIN01000001.1"/>
</dbReference>
<dbReference type="Proteomes" id="UP000023795">
    <property type="component" value="Unassembled WGS sequence"/>
</dbReference>
<dbReference type="PROSITE" id="PS51257">
    <property type="entry name" value="PROKAR_LIPOPROTEIN"/>
    <property type="match status" value="1"/>
</dbReference>
<proteinExistence type="predicted"/>
<dbReference type="eggNOG" id="COG5276">
    <property type="taxonomic scope" value="Bacteria"/>
</dbReference>
<dbReference type="STRING" id="1230338.MOMA_04145"/>
<reference evidence="3 4" key="1">
    <citation type="journal article" date="2013" name="Genome Announc.">
        <title>Genome Sequence of Moraxella macacae 0408225, a Novel Bacterial Species Isolated from a Cynomolgus Macaque with Epistaxis.</title>
        <authorList>
            <person name="Ladner J.T."/>
            <person name="Whitehouse C.A."/>
            <person name="Koroleva G.I."/>
            <person name="Palacios G.F."/>
        </authorList>
    </citation>
    <scope>NUCLEOTIDE SEQUENCE [LARGE SCALE GENOMIC DNA]</scope>
    <source>
        <strain evidence="3 4">0408225</strain>
    </source>
</reference>
<dbReference type="EMBL" id="ANIN01000001">
    <property type="protein sequence ID" value="ELA09565.1"/>
    <property type="molecule type" value="Genomic_DNA"/>
</dbReference>
<evidence type="ECO:0000256" key="1">
    <source>
        <dbReference type="SAM" id="MobiDB-lite"/>
    </source>
</evidence>
<organism evidence="3 4">
    <name type="scientific">Moraxella macacae 0408225</name>
    <dbReference type="NCBI Taxonomy" id="1230338"/>
    <lineage>
        <taxon>Bacteria</taxon>
        <taxon>Pseudomonadati</taxon>
        <taxon>Pseudomonadota</taxon>
        <taxon>Gammaproteobacteria</taxon>
        <taxon>Moraxellales</taxon>
        <taxon>Moraxellaceae</taxon>
        <taxon>Moraxella</taxon>
    </lineage>
</organism>
<evidence type="ECO:0000313" key="3">
    <source>
        <dbReference type="EMBL" id="ELA09565.1"/>
    </source>
</evidence>
<name>L2F9L0_9GAMM</name>
<feature type="compositionally biased region" description="Basic residues" evidence="1">
    <location>
        <begin position="38"/>
        <end position="48"/>
    </location>
</feature>
<accession>L2F9L0</accession>
<keyword evidence="4" id="KW-1185">Reference proteome</keyword>
<evidence type="ECO:0000313" key="4">
    <source>
        <dbReference type="Proteomes" id="UP000023795"/>
    </source>
</evidence>
<feature type="region of interest" description="Disordered" evidence="1">
    <location>
        <begin position="31"/>
        <end position="71"/>
    </location>
</feature>
<evidence type="ECO:0000256" key="2">
    <source>
        <dbReference type="SAM" id="SignalP"/>
    </source>
</evidence>
<protein>
    <submittedName>
        <fullName evidence="3">Pectin methylesterase pme8A</fullName>
    </submittedName>
</protein>
<dbReference type="PATRIC" id="fig|1230338.3.peg.900"/>
<comment type="caution">
    <text evidence="3">The sequence shown here is derived from an EMBL/GenBank/DDBJ whole genome shotgun (WGS) entry which is preliminary data.</text>
</comment>